<evidence type="ECO:0000313" key="3">
    <source>
        <dbReference type="EMBL" id="PHT65107.1"/>
    </source>
</evidence>
<feature type="domain" description="DNA helicase Pif1-like 2B" evidence="2">
    <location>
        <begin position="115"/>
        <end position="153"/>
    </location>
</feature>
<organism evidence="3 4">
    <name type="scientific">Capsicum annuum</name>
    <name type="common">Capsicum pepper</name>
    <dbReference type="NCBI Taxonomy" id="4072"/>
    <lineage>
        <taxon>Eukaryota</taxon>
        <taxon>Viridiplantae</taxon>
        <taxon>Streptophyta</taxon>
        <taxon>Embryophyta</taxon>
        <taxon>Tracheophyta</taxon>
        <taxon>Spermatophyta</taxon>
        <taxon>Magnoliopsida</taxon>
        <taxon>eudicotyledons</taxon>
        <taxon>Gunneridae</taxon>
        <taxon>Pentapetalae</taxon>
        <taxon>asterids</taxon>
        <taxon>lamiids</taxon>
        <taxon>Solanales</taxon>
        <taxon>Solanaceae</taxon>
        <taxon>Solanoideae</taxon>
        <taxon>Capsiceae</taxon>
        <taxon>Capsicum</taxon>
    </lineage>
</organism>
<dbReference type="Pfam" id="PF21530">
    <property type="entry name" value="Pif1_2B_dom"/>
    <property type="match status" value="1"/>
</dbReference>
<evidence type="ECO:0000259" key="2">
    <source>
        <dbReference type="Pfam" id="PF21530"/>
    </source>
</evidence>
<dbReference type="STRING" id="4072.A0A2G2Y5R3"/>
<name>A0A2G2Y5R3_CAPAN</name>
<sequence length="633" mass="71393">MRAKTDPSFCEYLMRIGNGQEKTNMNDKIIIPRCFIVPYTTEKESLDLLFKTIYPDFHSSFQDSNCLTSRVILTTKNDFVHELNDRLIAQLPKNAKTFVAIDETVERSDQSEFEDFLHSLNPPGLPPYKLTLKENCPIMLLRNLNPCEGLCNGDDFIYGMDVSRCHFELNITNTRDTITATVSETVAQTMLSLTSNQIYENVATQREPLSIVRTNQQFVHRLFRLQLQKLSYRFPNQTPCMLAVTSFTEAENPVVQTLSSPMAPGETGVEDGEHGEEDCLKRDDLNANSPSAEELVKTFNIDRYPVRMQCNDATDLTSDFMVKESYFGQYLELPEDNNARFQMKMLYDLLKRRFMYENKDKMDEVWINYCGMPVCFGWKEFSIVTGLKCYSLSQVIPTLTQKKALRTPKKGKDKLSDRVDLVSIVGPRFKNKNLIEALKDPKVIDGIKMELFGATTITRKIILEGGLIVVGDGSHSGSGAAVGDNDAPLTIFETTIHYDYDHTGCTNFSLGFATSSECSACKCQDCKAKHDGVINVINALTASIKKIISKRISYPYTPLEIKIAKRRRKDTSKESSSIEKNKITMPSSLSCTDVQCPRATGEHHEPKKVNVTVESTAEEHNIIVDNPSTASKE</sequence>
<gene>
    <name evidence="3" type="ORF">T459_29532</name>
</gene>
<dbReference type="Gramene" id="PHT65107">
    <property type="protein sequence ID" value="PHT65107"/>
    <property type="gene ID" value="T459_29532"/>
</dbReference>
<dbReference type="PANTHER" id="PTHR10492:SF100">
    <property type="entry name" value="ATP-DEPENDENT DNA HELICASE"/>
    <property type="match status" value="1"/>
</dbReference>
<feature type="domain" description="DUF1985" evidence="1">
    <location>
        <begin position="359"/>
        <end position="415"/>
    </location>
</feature>
<evidence type="ECO:0000313" key="4">
    <source>
        <dbReference type="Proteomes" id="UP000222542"/>
    </source>
</evidence>
<dbReference type="InterPro" id="IPR049163">
    <property type="entry name" value="Pif1-like_2B_dom"/>
</dbReference>
<dbReference type="EMBL" id="AYRZ02000012">
    <property type="protein sequence ID" value="PHT65107.1"/>
    <property type="molecule type" value="Genomic_DNA"/>
</dbReference>
<dbReference type="AlphaFoldDB" id="A0A2G2Y5R3"/>
<dbReference type="InterPro" id="IPR015410">
    <property type="entry name" value="DUF1985"/>
</dbReference>
<keyword evidence="4" id="KW-1185">Reference proteome</keyword>
<accession>A0A2G2Y5R3</accession>
<reference evidence="3 4" key="2">
    <citation type="journal article" date="2017" name="Genome Biol.">
        <title>New reference genome sequences of hot pepper reveal the massive evolution of plant disease-resistance genes by retroduplication.</title>
        <authorList>
            <person name="Kim S."/>
            <person name="Park J."/>
            <person name="Yeom S.I."/>
            <person name="Kim Y.M."/>
            <person name="Seo E."/>
            <person name="Kim K.T."/>
            <person name="Kim M.S."/>
            <person name="Lee J.M."/>
            <person name="Cheong K."/>
            <person name="Shin H.S."/>
            <person name="Kim S.B."/>
            <person name="Han K."/>
            <person name="Lee J."/>
            <person name="Park M."/>
            <person name="Lee H.A."/>
            <person name="Lee H.Y."/>
            <person name="Lee Y."/>
            <person name="Oh S."/>
            <person name="Lee J.H."/>
            <person name="Choi E."/>
            <person name="Choi E."/>
            <person name="Lee S.E."/>
            <person name="Jeon J."/>
            <person name="Kim H."/>
            <person name="Choi G."/>
            <person name="Song H."/>
            <person name="Lee J."/>
            <person name="Lee S.C."/>
            <person name="Kwon J.K."/>
            <person name="Lee H.Y."/>
            <person name="Koo N."/>
            <person name="Hong Y."/>
            <person name="Kim R.W."/>
            <person name="Kang W.H."/>
            <person name="Huh J.H."/>
            <person name="Kang B.C."/>
            <person name="Yang T.J."/>
            <person name="Lee Y.H."/>
            <person name="Bennetzen J.L."/>
            <person name="Choi D."/>
        </authorList>
    </citation>
    <scope>NUCLEOTIDE SEQUENCE [LARGE SCALE GENOMIC DNA]</scope>
    <source>
        <strain evidence="4">cv. CM334</strain>
    </source>
</reference>
<comment type="caution">
    <text evidence="3">The sequence shown here is derived from an EMBL/GenBank/DDBJ whole genome shotgun (WGS) entry which is preliminary data.</text>
</comment>
<dbReference type="Proteomes" id="UP000222542">
    <property type="component" value="Unassembled WGS sequence"/>
</dbReference>
<dbReference type="Pfam" id="PF09331">
    <property type="entry name" value="DUF1985"/>
    <property type="match status" value="1"/>
</dbReference>
<reference evidence="3 4" key="1">
    <citation type="journal article" date="2014" name="Nat. Genet.">
        <title>Genome sequence of the hot pepper provides insights into the evolution of pungency in Capsicum species.</title>
        <authorList>
            <person name="Kim S."/>
            <person name="Park M."/>
            <person name="Yeom S.I."/>
            <person name="Kim Y.M."/>
            <person name="Lee J.M."/>
            <person name="Lee H.A."/>
            <person name="Seo E."/>
            <person name="Choi J."/>
            <person name="Cheong K."/>
            <person name="Kim K.T."/>
            <person name="Jung K."/>
            <person name="Lee G.W."/>
            <person name="Oh S.K."/>
            <person name="Bae C."/>
            <person name="Kim S.B."/>
            <person name="Lee H.Y."/>
            <person name="Kim S.Y."/>
            <person name="Kim M.S."/>
            <person name="Kang B.C."/>
            <person name="Jo Y.D."/>
            <person name="Yang H.B."/>
            <person name="Jeong H.J."/>
            <person name="Kang W.H."/>
            <person name="Kwon J.K."/>
            <person name="Shin C."/>
            <person name="Lim J.Y."/>
            <person name="Park J.H."/>
            <person name="Huh J.H."/>
            <person name="Kim J.S."/>
            <person name="Kim B.D."/>
            <person name="Cohen O."/>
            <person name="Paran I."/>
            <person name="Suh M.C."/>
            <person name="Lee S.B."/>
            <person name="Kim Y.K."/>
            <person name="Shin Y."/>
            <person name="Noh S.J."/>
            <person name="Park J."/>
            <person name="Seo Y.S."/>
            <person name="Kwon S.Y."/>
            <person name="Kim H.A."/>
            <person name="Park J.M."/>
            <person name="Kim H.J."/>
            <person name="Choi S.B."/>
            <person name="Bosland P.W."/>
            <person name="Reeves G."/>
            <person name="Jo S.H."/>
            <person name="Lee B.W."/>
            <person name="Cho H.T."/>
            <person name="Choi H.S."/>
            <person name="Lee M.S."/>
            <person name="Yu Y."/>
            <person name="Do Choi Y."/>
            <person name="Park B.S."/>
            <person name="van Deynze A."/>
            <person name="Ashrafi H."/>
            <person name="Hill T."/>
            <person name="Kim W.T."/>
            <person name="Pai H.S."/>
            <person name="Ahn H.K."/>
            <person name="Yeam I."/>
            <person name="Giovannoni J.J."/>
            <person name="Rose J.K."/>
            <person name="Sorensen I."/>
            <person name="Lee S.J."/>
            <person name="Kim R.W."/>
            <person name="Choi I.Y."/>
            <person name="Choi B.S."/>
            <person name="Lim J.S."/>
            <person name="Lee Y.H."/>
            <person name="Choi D."/>
        </authorList>
    </citation>
    <scope>NUCLEOTIDE SEQUENCE [LARGE SCALE GENOMIC DNA]</scope>
    <source>
        <strain evidence="4">cv. CM334</strain>
    </source>
</reference>
<evidence type="ECO:0000259" key="1">
    <source>
        <dbReference type="Pfam" id="PF09331"/>
    </source>
</evidence>
<protein>
    <submittedName>
        <fullName evidence="3">Uncharacterized protein</fullName>
    </submittedName>
</protein>
<proteinExistence type="predicted"/>
<dbReference type="PANTHER" id="PTHR10492">
    <property type="match status" value="1"/>
</dbReference>